<dbReference type="Pfam" id="PF07695">
    <property type="entry name" value="7TMR-DISM_7TM"/>
    <property type="match status" value="1"/>
</dbReference>
<feature type="transmembrane region" description="Helical" evidence="12">
    <location>
        <begin position="245"/>
        <end position="262"/>
    </location>
</feature>
<keyword evidence="13" id="KW-0732">Signal</keyword>
<evidence type="ECO:0000256" key="11">
    <source>
        <dbReference type="PROSITE-ProRule" id="PRU00169"/>
    </source>
</evidence>
<feature type="domain" description="Response regulatory" evidence="15">
    <location>
        <begin position="653"/>
        <end position="774"/>
    </location>
</feature>
<dbReference type="PATRIC" id="fig|1177154.3.peg.848"/>
<evidence type="ECO:0000259" key="14">
    <source>
        <dbReference type="PROSITE" id="PS50109"/>
    </source>
</evidence>
<keyword evidence="4" id="KW-0808">Transferase</keyword>
<evidence type="ECO:0000256" key="2">
    <source>
        <dbReference type="ARBA" id="ARBA00012438"/>
    </source>
</evidence>
<dbReference type="InterPro" id="IPR005467">
    <property type="entry name" value="His_kinase_dom"/>
</dbReference>
<dbReference type="SMART" id="SM00387">
    <property type="entry name" value="HATPase_c"/>
    <property type="match status" value="1"/>
</dbReference>
<feature type="transmembrane region" description="Helical" evidence="12">
    <location>
        <begin position="303"/>
        <end position="320"/>
    </location>
</feature>
<dbReference type="STRING" id="1177154.Y5S_00841"/>
<dbReference type="eggNOG" id="COG2205">
    <property type="taxonomic scope" value="Bacteria"/>
</dbReference>
<dbReference type="InterPro" id="IPR011622">
    <property type="entry name" value="7TMR_DISM_rcpt_extracell_dom2"/>
</dbReference>
<evidence type="ECO:0000256" key="1">
    <source>
        <dbReference type="ARBA" id="ARBA00000085"/>
    </source>
</evidence>
<dbReference type="PANTHER" id="PTHR45339:SF1">
    <property type="entry name" value="HYBRID SIGNAL TRANSDUCTION HISTIDINE KINASE J"/>
    <property type="match status" value="1"/>
</dbReference>
<dbReference type="PANTHER" id="PTHR45339">
    <property type="entry name" value="HYBRID SIGNAL TRANSDUCTION HISTIDINE KINASE J"/>
    <property type="match status" value="1"/>
</dbReference>
<dbReference type="Pfam" id="PF07696">
    <property type="entry name" value="7TMR-DISMED2"/>
    <property type="match status" value="1"/>
</dbReference>
<sequence>MLMASQLIGLVLPLLALAQDPLELHDPVPNIELGPYIESWCDGNATSTLDDARHQPYQPLERARINFGYRQDACWFRVRLDNTDTVELPLWAQVDYGVLDNVDFFLVDQRGVHSWAMGDTLPFNSRPVRLRSFTLPFTLPAESSVTLYLRVHTISSAMTVPLSLSGRDDFIEQQSSHEWLMGGFYGIGIGLFFYHLVLWLGGKERSSRFYVMHVACSTLYIACLQGVAHRLWFADMVLPQSANHLFGYLTLLSGLLFARDFLRTKQWRWLDRLLLGAVAVHTIIIVVMLVTPVGTIASLQGGVALLTLVLLILIGAYSLYRGRAEARIFLFGWGMFLLAVALLSLGAYGVITLPGIMNIIGVQLGLVLQQVLLSFGLAYRLRTLKKETLQRQQEIARAKAENDAKSDFLAKMSHEIRTPMNAVLGLAELMRGTRLDATQRNYVDTIHSAGNSLLNVINDILDFSKVSSGKLELEVSSFNLHTLLEDCLMIFHANAEQKDIRLVSDWRANLPEWVKGDQTRLRQILLNLLSNAIKFTEHGTVTLRAEAGRTRDPEVLLLHCQVEDQGIGMSNQEVGMLFQSFQQADSSTSRKYGGTGLGLAISRQLAELMQGRLEAQSEPGKGSTFTLTIPLQRSAMNQARREPPADQDTESLHVLVVEDNAVNQMVIGALLKKLAIKTTLTSSGAEALALLEDPDRQPDLILMDCEMPNMDGYQTTRLIRELEQREKRDRIPILALTAHASTEHRERCFASGMDDHVSKPVTLDLLRRKLREWA</sequence>
<dbReference type="InterPro" id="IPR036890">
    <property type="entry name" value="HATPase_C_sf"/>
</dbReference>
<evidence type="ECO:0000256" key="5">
    <source>
        <dbReference type="ARBA" id="ARBA00022741"/>
    </source>
</evidence>
<dbReference type="SUPFAM" id="SSF47384">
    <property type="entry name" value="Homodimeric domain of signal transducing histidine kinase"/>
    <property type="match status" value="1"/>
</dbReference>
<dbReference type="EC" id="2.7.13.3" evidence="2"/>
<dbReference type="Gene3D" id="1.10.287.130">
    <property type="match status" value="1"/>
</dbReference>
<comment type="caution">
    <text evidence="16">The sequence shown here is derived from an EMBL/GenBank/DDBJ whole genome shotgun (WGS) entry which is preliminary data.</text>
</comment>
<dbReference type="Pfam" id="PF02518">
    <property type="entry name" value="HATPase_c"/>
    <property type="match status" value="1"/>
</dbReference>
<dbReference type="Proteomes" id="UP000029444">
    <property type="component" value="Unassembled WGS sequence"/>
</dbReference>
<feature type="domain" description="Histidine kinase" evidence="14">
    <location>
        <begin position="411"/>
        <end position="633"/>
    </location>
</feature>
<evidence type="ECO:0000256" key="4">
    <source>
        <dbReference type="ARBA" id="ARBA00022679"/>
    </source>
</evidence>
<evidence type="ECO:0000256" key="6">
    <source>
        <dbReference type="ARBA" id="ARBA00022777"/>
    </source>
</evidence>
<dbReference type="Pfam" id="PF00512">
    <property type="entry name" value="HisKA"/>
    <property type="match status" value="1"/>
</dbReference>
<feature type="chain" id="PRO_5001909468" description="Sensory/regulatory protein RpfC" evidence="13">
    <location>
        <begin position="19"/>
        <end position="774"/>
    </location>
</feature>
<feature type="modified residue" description="4-aspartylphosphate" evidence="11">
    <location>
        <position position="704"/>
    </location>
</feature>
<keyword evidence="6 16" id="KW-0418">Kinase</keyword>
<evidence type="ECO:0000256" key="3">
    <source>
        <dbReference type="ARBA" id="ARBA00022553"/>
    </source>
</evidence>
<dbReference type="InterPro" id="IPR003594">
    <property type="entry name" value="HATPase_dom"/>
</dbReference>
<feature type="transmembrane region" description="Helical" evidence="12">
    <location>
        <begin position="179"/>
        <end position="197"/>
    </location>
</feature>
<gene>
    <name evidence="16" type="ORF">Y5S_00841</name>
</gene>
<feature type="transmembrane region" description="Helical" evidence="12">
    <location>
        <begin position="356"/>
        <end position="381"/>
    </location>
</feature>
<accession>A0A095SM43</accession>
<comment type="subunit">
    <text evidence="9">At low DSF concentrations, interacts with RpfF.</text>
</comment>
<organism evidence="16 17">
    <name type="scientific">Alcanivorax nanhaiticus</name>
    <dbReference type="NCBI Taxonomy" id="1177154"/>
    <lineage>
        <taxon>Bacteria</taxon>
        <taxon>Pseudomonadati</taxon>
        <taxon>Pseudomonadota</taxon>
        <taxon>Gammaproteobacteria</taxon>
        <taxon>Oceanospirillales</taxon>
        <taxon>Alcanivoracaceae</taxon>
        <taxon>Alcanivorax</taxon>
    </lineage>
</organism>
<dbReference type="SUPFAM" id="SSF55874">
    <property type="entry name" value="ATPase domain of HSP90 chaperone/DNA topoisomerase II/histidine kinase"/>
    <property type="match status" value="1"/>
</dbReference>
<keyword evidence="12" id="KW-1133">Transmembrane helix</keyword>
<evidence type="ECO:0000256" key="8">
    <source>
        <dbReference type="ARBA" id="ARBA00023012"/>
    </source>
</evidence>
<name>A0A095SM43_9GAMM</name>
<evidence type="ECO:0000256" key="7">
    <source>
        <dbReference type="ARBA" id="ARBA00022840"/>
    </source>
</evidence>
<dbReference type="InterPro" id="IPR011623">
    <property type="entry name" value="7TMR_DISM_rcpt_extracell_dom1"/>
</dbReference>
<dbReference type="CDD" id="cd17546">
    <property type="entry name" value="REC_hyHK_CKI1_RcsC-like"/>
    <property type="match status" value="1"/>
</dbReference>
<dbReference type="PROSITE" id="PS50109">
    <property type="entry name" value="HIS_KIN"/>
    <property type="match status" value="1"/>
</dbReference>
<keyword evidence="7" id="KW-0067">ATP-binding</keyword>
<evidence type="ECO:0000256" key="9">
    <source>
        <dbReference type="ARBA" id="ARBA00064003"/>
    </source>
</evidence>
<dbReference type="EMBL" id="ARXV01000003">
    <property type="protein sequence ID" value="KGD65617.1"/>
    <property type="molecule type" value="Genomic_DNA"/>
</dbReference>
<dbReference type="Pfam" id="PF00072">
    <property type="entry name" value="Response_reg"/>
    <property type="match status" value="1"/>
</dbReference>
<dbReference type="CDD" id="cd16922">
    <property type="entry name" value="HATPase_EvgS-ArcB-TorS-like"/>
    <property type="match status" value="1"/>
</dbReference>
<feature type="transmembrane region" description="Helical" evidence="12">
    <location>
        <begin position="274"/>
        <end position="297"/>
    </location>
</feature>
<evidence type="ECO:0000256" key="13">
    <source>
        <dbReference type="SAM" id="SignalP"/>
    </source>
</evidence>
<dbReference type="InterPro" id="IPR001789">
    <property type="entry name" value="Sig_transdc_resp-reg_receiver"/>
</dbReference>
<feature type="signal peptide" evidence="13">
    <location>
        <begin position="1"/>
        <end position="18"/>
    </location>
</feature>
<dbReference type="Gene3D" id="3.30.565.10">
    <property type="entry name" value="Histidine kinase-like ATPase, C-terminal domain"/>
    <property type="match status" value="1"/>
</dbReference>
<dbReference type="GO" id="GO:0000155">
    <property type="term" value="F:phosphorelay sensor kinase activity"/>
    <property type="evidence" value="ECO:0007669"/>
    <property type="project" value="InterPro"/>
</dbReference>
<dbReference type="PRINTS" id="PR00344">
    <property type="entry name" value="BCTRLSENSOR"/>
</dbReference>
<dbReference type="Gene3D" id="3.40.50.2300">
    <property type="match status" value="1"/>
</dbReference>
<proteinExistence type="predicted"/>
<evidence type="ECO:0000256" key="12">
    <source>
        <dbReference type="SAM" id="Phobius"/>
    </source>
</evidence>
<dbReference type="InterPro" id="IPR004358">
    <property type="entry name" value="Sig_transdc_His_kin-like_C"/>
</dbReference>
<dbReference type="GO" id="GO:0005524">
    <property type="term" value="F:ATP binding"/>
    <property type="evidence" value="ECO:0007669"/>
    <property type="project" value="UniProtKB-KW"/>
</dbReference>
<evidence type="ECO:0000256" key="10">
    <source>
        <dbReference type="ARBA" id="ARBA00068150"/>
    </source>
</evidence>
<keyword evidence="17" id="KW-1185">Reference proteome</keyword>
<keyword evidence="5" id="KW-0547">Nucleotide-binding</keyword>
<dbReference type="SUPFAM" id="SSF52172">
    <property type="entry name" value="CheY-like"/>
    <property type="match status" value="1"/>
</dbReference>
<keyword evidence="8" id="KW-0902">Two-component regulatory system</keyword>
<dbReference type="InterPro" id="IPR011006">
    <property type="entry name" value="CheY-like_superfamily"/>
</dbReference>
<evidence type="ECO:0000313" key="16">
    <source>
        <dbReference type="EMBL" id="KGD65617.1"/>
    </source>
</evidence>
<dbReference type="CDD" id="cd00082">
    <property type="entry name" value="HisKA"/>
    <property type="match status" value="1"/>
</dbReference>
<keyword evidence="12" id="KW-0472">Membrane</keyword>
<evidence type="ECO:0000259" key="15">
    <source>
        <dbReference type="PROSITE" id="PS50110"/>
    </source>
</evidence>
<keyword evidence="3 11" id="KW-0597">Phosphoprotein</keyword>
<dbReference type="FunFam" id="1.10.287.130:FF:000002">
    <property type="entry name" value="Two-component osmosensing histidine kinase"/>
    <property type="match status" value="1"/>
</dbReference>
<dbReference type="AlphaFoldDB" id="A0A095SM43"/>
<dbReference type="SMART" id="SM00388">
    <property type="entry name" value="HisKA"/>
    <property type="match status" value="1"/>
</dbReference>
<comment type="catalytic activity">
    <reaction evidence="1">
        <text>ATP + protein L-histidine = ADP + protein N-phospho-L-histidine.</text>
        <dbReference type="EC" id="2.7.13.3"/>
    </reaction>
</comment>
<dbReference type="PROSITE" id="PS50110">
    <property type="entry name" value="RESPONSE_REGULATORY"/>
    <property type="match status" value="1"/>
</dbReference>
<evidence type="ECO:0000313" key="17">
    <source>
        <dbReference type="Proteomes" id="UP000029444"/>
    </source>
</evidence>
<dbReference type="InterPro" id="IPR036097">
    <property type="entry name" value="HisK_dim/P_sf"/>
</dbReference>
<dbReference type="SMART" id="SM00448">
    <property type="entry name" value="REC"/>
    <property type="match status" value="1"/>
</dbReference>
<feature type="transmembrane region" description="Helical" evidence="12">
    <location>
        <begin position="209"/>
        <end position="233"/>
    </location>
</feature>
<protein>
    <recommendedName>
        <fullName evidence="10">Sensory/regulatory protein RpfC</fullName>
        <ecNumber evidence="2">2.7.13.3</ecNumber>
    </recommendedName>
</protein>
<reference evidence="16 17" key="1">
    <citation type="submission" date="2012-09" db="EMBL/GenBank/DDBJ databases">
        <title>Genome Sequence of alkane-degrading Bacterium Alcanivorax sp. 19-m-6.</title>
        <authorList>
            <person name="Lai Q."/>
            <person name="Shao Z."/>
        </authorList>
    </citation>
    <scope>NUCLEOTIDE SEQUENCE [LARGE SCALE GENOMIC DNA]</scope>
    <source>
        <strain evidence="16 17">19-m-6</strain>
    </source>
</reference>
<dbReference type="Gene3D" id="2.60.40.2380">
    <property type="match status" value="1"/>
</dbReference>
<keyword evidence="12" id="KW-0812">Transmembrane</keyword>
<dbReference type="FunFam" id="3.30.565.10:FF:000010">
    <property type="entry name" value="Sensor histidine kinase RcsC"/>
    <property type="match status" value="1"/>
</dbReference>
<dbReference type="InterPro" id="IPR003661">
    <property type="entry name" value="HisK_dim/P_dom"/>
</dbReference>
<feature type="transmembrane region" description="Helical" evidence="12">
    <location>
        <begin position="327"/>
        <end position="350"/>
    </location>
</feature>